<protein>
    <submittedName>
        <fullName evidence="2">Uncharacterized protein</fullName>
    </submittedName>
</protein>
<dbReference type="EMBL" id="MT627482">
    <property type="protein sequence ID" value="QMS41995.1"/>
    <property type="molecule type" value="Genomic_DNA"/>
</dbReference>
<accession>A0A7U3RN65</accession>
<dbReference type="Proteomes" id="UP000605687">
    <property type="component" value="Segment"/>
</dbReference>
<sequence>MKGRNTGTIIGLVCGFIVAGSTATMGINDMKKEVNEAKQELHLYKELNERQQDIILEYKVVSGIDVSSITKTLDNKELIKQLDEKIKKLEEK</sequence>
<keyword evidence="1" id="KW-0175">Coiled coil</keyword>
<evidence type="ECO:0000256" key="1">
    <source>
        <dbReference type="SAM" id="Coils"/>
    </source>
</evidence>
<proteinExistence type="predicted"/>
<feature type="coiled-coil region" evidence="1">
    <location>
        <begin position="27"/>
        <end position="92"/>
    </location>
</feature>
<evidence type="ECO:0000313" key="2">
    <source>
        <dbReference type="EMBL" id="QMS41995.1"/>
    </source>
</evidence>
<reference evidence="2" key="1">
    <citation type="submission" date="2020-06" db="EMBL/GenBank/DDBJ databases">
        <title>Sequence of bacteriophage vB_EFaS_TV217, isolated from wastewater with target organism Enterococcus faecalis ATCC29212.</title>
        <authorList>
            <person name="Di Lallo G."/>
            <person name="Frezza D."/>
        </authorList>
    </citation>
    <scope>NUCLEOTIDE SEQUENCE</scope>
</reference>
<evidence type="ECO:0000313" key="3">
    <source>
        <dbReference type="Proteomes" id="UP000605687"/>
    </source>
</evidence>
<organism evidence="2 3">
    <name type="scientific">Enterococcus phage vB_EFaS_TV217</name>
    <dbReference type="NCBI Taxonomy" id="2759131"/>
    <lineage>
        <taxon>Viruses</taxon>
        <taxon>Duplodnaviria</taxon>
        <taxon>Heunggongvirae</taxon>
        <taxon>Uroviricota</taxon>
        <taxon>Caudoviricetes</taxon>
        <taxon>Efquatrovirus</taxon>
        <taxon>Efquatrovirus SHEF2</taxon>
    </lineage>
</organism>
<name>A0A7U3RN65_9CAUD</name>
<gene>
    <name evidence="2" type="ORF">TV217_45</name>
</gene>